<reference evidence="3" key="1">
    <citation type="submission" date="2018-02" db="EMBL/GenBank/DDBJ databases">
        <authorList>
            <person name="Hausmann B."/>
        </authorList>
    </citation>
    <scope>NUCLEOTIDE SEQUENCE [LARGE SCALE GENOMIC DNA]</scope>
    <source>
        <strain evidence="3">Peat soil MAG SbA5</strain>
    </source>
</reference>
<sequence length="94" mass="9408">MNDAKQAAGDAKTAAGDAKTAAGDAKQVLGDAKGVIQDLKGIGSLSLVSSNGALSCMQDNGAACTDDQTKALQTHAALKSPPLTIRRQVDGTPN</sequence>
<protein>
    <submittedName>
        <fullName evidence="2">Uncharacterized protein</fullName>
    </submittedName>
</protein>
<feature type="region of interest" description="Disordered" evidence="1">
    <location>
        <begin position="1"/>
        <end position="23"/>
    </location>
</feature>
<organism evidence="2 3">
    <name type="scientific">Candidatus Sulfuritelmatomonas gaucii</name>
    <dbReference type="NCBI Taxonomy" id="2043161"/>
    <lineage>
        <taxon>Bacteria</taxon>
        <taxon>Pseudomonadati</taxon>
        <taxon>Acidobacteriota</taxon>
        <taxon>Terriglobia</taxon>
        <taxon>Terriglobales</taxon>
        <taxon>Acidobacteriaceae</taxon>
        <taxon>Candidatus Sulfuritelmatomonas</taxon>
    </lineage>
</organism>
<gene>
    <name evidence="2" type="ORF">SBA5_670002</name>
</gene>
<evidence type="ECO:0000256" key="1">
    <source>
        <dbReference type="SAM" id="MobiDB-lite"/>
    </source>
</evidence>
<name>A0A2N9LZ95_9BACT</name>
<proteinExistence type="predicted"/>
<dbReference type="AlphaFoldDB" id="A0A2N9LZ95"/>
<accession>A0A2N9LZ95</accession>
<evidence type="ECO:0000313" key="3">
    <source>
        <dbReference type="Proteomes" id="UP000239735"/>
    </source>
</evidence>
<evidence type="ECO:0000313" key="2">
    <source>
        <dbReference type="EMBL" id="SPE28552.1"/>
    </source>
</evidence>
<dbReference type="EMBL" id="OKRB01000127">
    <property type="protein sequence ID" value="SPE28552.1"/>
    <property type="molecule type" value="Genomic_DNA"/>
</dbReference>
<dbReference type="Proteomes" id="UP000239735">
    <property type="component" value="Unassembled WGS sequence"/>
</dbReference>